<gene>
    <name evidence="1" type="ORF">EHS25_001314</name>
</gene>
<dbReference type="AlphaFoldDB" id="A0A427YFN2"/>
<evidence type="ECO:0000313" key="2">
    <source>
        <dbReference type="Proteomes" id="UP000279259"/>
    </source>
</evidence>
<evidence type="ECO:0000313" key="1">
    <source>
        <dbReference type="EMBL" id="RSH89981.1"/>
    </source>
</evidence>
<reference evidence="1 2" key="1">
    <citation type="submission" date="2018-11" db="EMBL/GenBank/DDBJ databases">
        <title>Genome sequence of Saitozyma podzolica DSM 27192.</title>
        <authorList>
            <person name="Aliyu H."/>
            <person name="Gorte O."/>
            <person name="Ochsenreither K."/>
        </authorList>
    </citation>
    <scope>NUCLEOTIDE SEQUENCE [LARGE SCALE GENOMIC DNA]</scope>
    <source>
        <strain evidence="1 2">DSM 27192</strain>
    </source>
</reference>
<dbReference type="STRING" id="1890683.A0A427YFN2"/>
<protein>
    <submittedName>
        <fullName evidence="1">Uncharacterized protein</fullName>
    </submittedName>
</protein>
<organism evidence="1 2">
    <name type="scientific">Saitozyma podzolica</name>
    <dbReference type="NCBI Taxonomy" id="1890683"/>
    <lineage>
        <taxon>Eukaryota</taxon>
        <taxon>Fungi</taxon>
        <taxon>Dikarya</taxon>
        <taxon>Basidiomycota</taxon>
        <taxon>Agaricomycotina</taxon>
        <taxon>Tremellomycetes</taxon>
        <taxon>Tremellales</taxon>
        <taxon>Trimorphomycetaceae</taxon>
        <taxon>Saitozyma</taxon>
    </lineage>
</organism>
<dbReference type="OrthoDB" id="406631at2759"/>
<accession>A0A427YFN2</accession>
<sequence length="194" mass="20672">MPVQYARLFFTAHADVAIIPCWTSTDHMRAAASSIAASEEHVGSLFGPYRGRVYHEPPTHDAPPQALFLWLALLGGFVAASSNANSSNATSSSYPPLPVTGASDLTPFSLATGTSHFVTARDGKLYLDDVEYTFSSFNAPDLIGGTQFEIEDTFRSLVAFGRPVTRTYTLGVVSVNVENSSAFIQGWDSGANGG</sequence>
<comment type="caution">
    <text evidence="1">The sequence shown here is derived from an EMBL/GenBank/DDBJ whole genome shotgun (WGS) entry which is preliminary data.</text>
</comment>
<proteinExistence type="predicted"/>
<dbReference type="Proteomes" id="UP000279259">
    <property type="component" value="Unassembled WGS sequence"/>
</dbReference>
<dbReference type="EMBL" id="RSCD01000011">
    <property type="protein sequence ID" value="RSH89981.1"/>
    <property type="molecule type" value="Genomic_DNA"/>
</dbReference>
<keyword evidence="2" id="KW-1185">Reference proteome</keyword>
<dbReference type="Gene3D" id="3.20.20.80">
    <property type="entry name" value="Glycosidases"/>
    <property type="match status" value="1"/>
</dbReference>
<name>A0A427YFN2_9TREE</name>